<keyword evidence="2" id="KW-1185">Reference proteome</keyword>
<dbReference type="InterPro" id="IPR024997">
    <property type="entry name" value="DUF3892"/>
</dbReference>
<gene>
    <name evidence="1" type="ORF">QNH39_05575</name>
</gene>
<dbReference type="KEGG" id="nnv:QNH39_05575"/>
<organism evidence="1 2">
    <name type="scientific">Neobacillus novalis</name>
    <dbReference type="NCBI Taxonomy" id="220687"/>
    <lineage>
        <taxon>Bacteria</taxon>
        <taxon>Bacillati</taxon>
        <taxon>Bacillota</taxon>
        <taxon>Bacilli</taxon>
        <taxon>Bacillales</taxon>
        <taxon>Bacillaceae</taxon>
        <taxon>Neobacillus</taxon>
    </lineage>
</organism>
<protein>
    <submittedName>
        <fullName evidence="1">DUF3892 domain-containing protein</fullName>
    </submittedName>
</protein>
<sequence length="110" mass="12635">MFGGGHLMEQDFEKIYEQYKRQSEQQAQMEANQPNKDGKEAFVAVRKNDDGDLIAFKTNTGRELDYITALEEAKEGKIANIDVFHKYGRDIIRSEPDGIRENNLDHLPGF</sequence>
<evidence type="ECO:0000313" key="2">
    <source>
        <dbReference type="Proteomes" id="UP001178288"/>
    </source>
</evidence>
<proteinExistence type="predicted"/>
<evidence type="ECO:0000313" key="1">
    <source>
        <dbReference type="EMBL" id="WHY87326.1"/>
    </source>
</evidence>
<accession>A0AA95SHV7</accession>
<reference evidence="1" key="1">
    <citation type="submission" date="2023-05" db="EMBL/GenBank/DDBJ databases">
        <title>Comparative genomics of Bacillaceae isolates and their secondary metabolite potential.</title>
        <authorList>
            <person name="Song L."/>
            <person name="Nielsen L.J."/>
            <person name="Mohite O."/>
            <person name="Xu X."/>
            <person name="Weber T."/>
            <person name="Kovacs A.T."/>
        </authorList>
    </citation>
    <scope>NUCLEOTIDE SEQUENCE</scope>
    <source>
        <strain evidence="1">XLM17</strain>
    </source>
</reference>
<dbReference type="AlphaFoldDB" id="A0AA95SHV7"/>
<name>A0AA95SHV7_9BACI</name>
<dbReference type="Proteomes" id="UP001178288">
    <property type="component" value="Chromosome"/>
</dbReference>
<dbReference type="EMBL" id="CP126114">
    <property type="protein sequence ID" value="WHY87326.1"/>
    <property type="molecule type" value="Genomic_DNA"/>
</dbReference>
<dbReference type="Pfam" id="PF13031">
    <property type="entry name" value="DUF3892"/>
    <property type="match status" value="1"/>
</dbReference>